<reference evidence="1" key="1">
    <citation type="submission" date="2019-08" db="EMBL/GenBank/DDBJ databases">
        <authorList>
            <person name="Kucharzyk K."/>
            <person name="Murdoch R.W."/>
            <person name="Higgins S."/>
            <person name="Loffler F."/>
        </authorList>
    </citation>
    <scope>NUCLEOTIDE SEQUENCE</scope>
</reference>
<dbReference type="Gene3D" id="3.40.50.300">
    <property type="entry name" value="P-loop containing nucleotide triphosphate hydrolases"/>
    <property type="match status" value="1"/>
</dbReference>
<dbReference type="InterPro" id="IPR027417">
    <property type="entry name" value="P-loop_NTPase"/>
</dbReference>
<organism evidence="1">
    <name type="scientific">bioreactor metagenome</name>
    <dbReference type="NCBI Taxonomy" id="1076179"/>
    <lineage>
        <taxon>unclassified sequences</taxon>
        <taxon>metagenomes</taxon>
        <taxon>ecological metagenomes</taxon>
    </lineage>
</organism>
<comment type="caution">
    <text evidence="1">The sequence shown here is derived from an EMBL/GenBank/DDBJ whole genome shotgun (WGS) entry which is preliminary data.</text>
</comment>
<sequence length="91" mass="10539">MIKMETNPMLQIEGVLMTMFDSRLKEAREVLESLSLFCYELGIKIFESKIGTSTKVSRAFRDRKTLSEFDKDSSLANSYKDFVMEVLKDAR</sequence>
<name>A0A645IQA9_9ZZZZ</name>
<dbReference type="SUPFAM" id="SSF52540">
    <property type="entry name" value="P-loop containing nucleoside triphosphate hydrolases"/>
    <property type="match status" value="1"/>
</dbReference>
<accession>A0A645IQA9</accession>
<dbReference type="AlphaFoldDB" id="A0A645IQA9"/>
<proteinExistence type="predicted"/>
<gene>
    <name evidence="1" type="ORF">SDC9_200884</name>
</gene>
<evidence type="ECO:0000313" key="1">
    <source>
        <dbReference type="EMBL" id="MPN53220.1"/>
    </source>
</evidence>
<protein>
    <submittedName>
        <fullName evidence="1">Uncharacterized protein</fullName>
    </submittedName>
</protein>
<dbReference type="EMBL" id="VSSQ01120111">
    <property type="protein sequence ID" value="MPN53220.1"/>
    <property type="molecule type" value="Genomic_DNA"/>
</dbReference>